<dbReference type="Gene3D" id="3.40.1620.10">
    <property type="entry name" value="YefM-like domain"/>
    <property type="match status" value="1"/>
</dbReference>
<evidence type="ECO:0000256" key="2">
    <source>
        <dbReference type="RuleBase" id="RU362080"/>
    </source>
</evidence>
<gene>
    <name evidence="3" type="ORF">IPN02_04165</name>
</gene>
<protein>
    <recommendedName>
        <fullName evidence="2">Antitoxin</fullName>
    </recommendedName>
</protein>
<dbReference type="EMBL" id="JADJZA010000001">
    <property type="protein sequence ID" value="MBK9296066.1"/>
    <property type="molecule type" value="Genomic_DNA"/>
</dbReference>
<organism evidence="3 4">
    <name type="scientific">Candidatus Neomicrothrix subdominans</name>
    <dbReference type="NCBI Taxonomy" id="2954438"/>
    <lineage>
        <taxon>Bacteria</taxon>
        <taxon>Bacillati</taxon>
        <taxon>Actinomycetota</taxon>
        <taxon>Acidimicrobiia</taxon>
        <taxon>Acidimicrobiales</taxon>
        <taxon>Microthrixaceae</taxon>
        <taxon>Candidatus Neomicrothrix</taxon>
    </lineage>
</organism>
<dbReference type="SUPFAM" id="SSF143120">
    <property type="entry name" value="YefM-like"/>
    <property type="match status" value="1"/>
</dbReference>
<comment type="caution">
    <text evidence="3">The sequence shown here is derived from an EMBL/GenBank/DDBJ whole genome shotgun (WGS) entry which is preliminary data.</text>
</comment>
<dbReference type="InterPro" id="IPR006442">
    <property type="entry name" value="Antitoxin_Phd/YefM"/>
</dbReference>
<accession>A0A936TC40</accession>
<dbReference type="Pfam" id="PF02604">
    <property type="entry name" value="PhdYeFM_antitox"/>
    <property type="match status" value="1"/>
</dbReference>
<sequence>MNTEIRASEFKAKCLALLDEVAETRREVVVTKRGRPVAKLVPIDPPADLQGSVTIVSPDEDELFSTGEVWSSDV</sequence>
<dbReference type="Proteomes" id="UP000727993">
    <property type="component" value="Unassembled WGS sequence"/>
</dbReference>
<dbReference type="NCBIfam" id="TIGR01552">
    <property type="entry name" value="phd_fam"/>
    <property type="match status" value="1"/>
</dbReference>
<comment type="similarity">
    <text evidence="1 2">Belongs to the phD/YefM antitoxin family.</text>
</comment>
<reference evidence="3 4" key="1">
    <citation type="submission" date="2020-10" db="EMBL/GenBank/DDBJ databases">
        <title>Connecting structure to function with the recovery of over 1000 high-quality activated sludge metagenome-assembled genomes encoding full-length rRNA genes using long-read sequencing.</title>
        <authorList>
            <person name="Singleton C.M."/>
            <person name="Petriglieri F."/>
            <person name="Kristensen J.M."/>
            <person name="Kirkegaard R.H."/>
            <person name="Michaelsen T.Y."/>
            <person name="Andersen M.H."/>
            <person name="Karst S.M."/>
            <person name="Dueholm M.S."/>
            <person name="Nielsen P.H."/>
            <person name="Albertsen M."/>
        </authorList>
    </citation>
    <scope>NUCLEOTIDE SEQUENCE [LARGE SCALE GENOMIC DNA]</scope>
    <source>
        <strain evidence="3">Lyne_18-Q3-R50-59_MAXAC.006</strain>
    </source>
</reference>
<comment type="function">
    <text evidence="2">Antitoxin component of a type II toxin-antitoxin (TA) system.</text>
</comment>
<dbReference type="InterPro" id="IPR036165">
    <property type="entry name" value="YefM-like_sf"/>
</dbReference>
<evidence type="ECO:0000313" key="3">
    <source>
        <dbReference type="EMBL" id="MBK9296066.1"/>
    </source>
</evidence>
<evidence type="ECO:0000256" key="1">
    <source>
        <dbReference type="ARBA" id="ARBA00009981"/>
    </source>
</evidence>
<name>A0A936TC40_9ACTN</name>
<proteinExistence type="inferred from homology"/>
<dbReference type="AlphaFoldDB" id="A0A936TC40"/>
<evidence type="ECO:0000313" key="4">
    <source>
        <dbReference type="Proteomes" id="UP000727993"/>
    </source>
</evidence>